<evidence type="ECO:0000259" key="1">
    <source>
        <dbReference type="Pfam" id="PF26215"/>
    </source>
</evidence>
<feature type="domain" description="Helix-turn-helix" evidence="1">
    <location>
        <begin position="45"/>
        <end position="105"/>
    </location>
</feature>
<evidence type="ECO:0000313" key="3">
    <source>
        <dbReference type="Proteomes" id="UP000663874"/>
    </source>
</evidence>
<dbReference type="AlphaFoldDB" id="A0A820EFA2"/>
<name>A0A820EFA2_9BILA</name>
<evidence type="ECO:0000313" key="2">
    <source>
        <dbReference type="EMBL" id="CAF4247689.1"/>
    </source>
</evidence>
<proteinExistence type="predicted"/>
<dbReference type="PANTHER" id="PTHR21301:SF10">
    <property type="entry name" value="REVERSE TRANSCRIPTASE DOMAIN-CONTAINING PROTEIN"/>
    <property type="match status" value="1"/>
</dbReference>
<sequence>WNKFDGNIKLNANIGSSTNFLDLFIENQDEILFTKVDQKPSYKPYYLPFNSIHPLHMKRNIPFAMLLRAIRYSSTFQSYAEEREKLRTILFLNKYSNKIIEEQFKNLFLKYNIDQPLDFHNYNIFREKIINTPEKDSYKFWQNNICSFYILFKYETFSR</sequence>
<dbReference type="Pfam" id="PF26215">
    <property type="entry name" value="HTH_animal"/>
    <property type="match status" value="1"/>
</dbReference>
<dbReference type="InterPro" id="IPR058912">
    <property type="entry name" value="HTH_animal"/>
</dbReference>
<protein>
    <recommendedName>
        <fullName evidence="1">Helix-turn-helix domain-containing protein</fullName>
    </recommendedName>
</protein>
<dbReference type="EMBL" id="CAJOBE010022014">
    <property type="protein sequence ID" value="CAF4247689.1"/>
    <property type="molecule type" value="Genomic_DNA"/>
</dbReference>
<organism evidence="2 3">
    <name type="scientific">Rotaria sordida</name>
    <dbReference type="NCBI Taxonomy" id="392033"/>
    <lineage>
        <taxon>Eukaryota</taxon>
        <taxon>Metazoa</taxon>
        <taxon>Spiralia</taxon>
        <taxon>Gnathifera</taxon>
        <taxon>Rotifera</taxon>
        <taxon>Eurotatoria</taxon>
        <taxon>Bdelloidea</taxon>
        <taxon>Philodinida</taxon>
        <taxon>Philodinidae</taxon>
        <taxon>Rotaria</taxon>
    </lineage>
</organism>
<reference evidence="2" key="1">
    <citation type="submission" date="2021-02" db="EMBL/GenBank/DDBJ databases">
        <authorList>
            <person name="Nowell W R."/>
        </authorList>
    </citation>
    <scope>NUCLEOTIDE SEQUENCE</scope>
</reference>
<feature type="non-terminal residue" evidence="2">
    <location>
        <position position="1"/>
    </location>
</feature>
<accession>A0A820EFA2</accession>
<comment type="caution">
    <text evidence="2">The sequence shown here is derived from an EMBL/GenBank/DDBJ whole genome shotgun (WGS) entry which is preliminary data.</text>
</comment>
<dbReference type="Proteomes" id="UP000663874">
    <property type="component" value="Unassembled WGS sequence"/>
</dbReference>
<dbReference type="PANTHER" id="PTHR21301">
    <property type="entry name" value="REVERSE TRANSCRIPTASE"/>
    <property type="match status" value="1"/>
</dbReference>
<gene>
    <name evidence="2" type="ORF">FNK824_LOCUS38468</name>
</gene>